<feature type="domain" description="Reverse transcriptase Ty1/copia-type" evidence="1">
    <location>
        <begin position="111"/>
        <end position="163"/>
    </location>
</feature>
<dbReference type="EMBL" id="QJKJ01005919">
    <property type="protein sequence ID" value="RDX88512.1"/>
    <property type="molecule type" value="Genomic_DNA"/>
</dbReference>
<evidence type="ECO:0000313" key="2">
    <source>
        <dbReference type="EMBL" id="RDX88512.1"/>
    </source>
</evidence>
<dbReference type="Proteomes" id="UP000257109">
    <property type="component" value="Unassembled WGS sequence"/>
</dbReference>
<dbReference type="STRING" id="157652.A0A371GD83"/>
<sequence>MKGALSSKNKFKFINDTLLQHQESNPLYESWDRCNNIVVSWTTSALSPQISQSTICIDSAYDMWLDLQDPFTKGNHFQMSYLLQEIHSMRQGTSSPSHLFWILDSGTSDQVYKVKYKVDGSIERHKAGLVAKGFNQVQGIDFFDTYSPIAKLTAIQLLLAIASWMFTIRRSQCLSSWNLRRRNLYATNSCPHPVQTKPSISNQLIDVLTKPMDPSSFRDFISKLAYYAYTLFYK</sequence>
<evidence type="ECO:0000259" key="1">
    <source>
        <dbReference type="Pfam" id="PF07727"/>
    </source>
</evidence>
<dbReference type="AlphaFoldDB" id="A0A371GD83"/>
<dbReference type="PANTHER" id="PTHR37610:SF55">
    <property type="entry name" value="RETROTRANSPOSON COPIA-LIKE N-TERMINAL DOMAIN-CONTAINING PROTEIN"/>
    <property type="match status" value="1"/>
</dbReference>
<gene>
    <name evidence="2" type="ORF">CR513_29882</name>
</gene>
<name>A0A371GD83_MUCPR</name>
<accession>A0A371GD83</accession>
<feature type="non-terminal residue" evidence="2">
    <location>
        <position position="1"/>
    </location>
</feature>
<organism evidence="2 3">
    <name type="scientific">Mucuna pruriens</name>
    <name type="common">Velvet bean</name>
    <name type="synonym">Dolichos pruriens</name>
    <dbReference type="NCBI Taxonomy" id="157652"/>
    <lineage>
        <taxon>Eukaryota</taxon>
        <taxon>Viridiplantae</taxon>
        <taxon>Streptophyta</taxon>
        <taxon>Embryophyta</taxon>
        <taxon>Tracheophyta</taxon>
        <taxon>Spermatophyta</taxon>
        <taxon>Magnoliopsida</taxon>
        <taxon>eudicotyledons</taxon>
        <taxon>Gunneridae</taxon>
        <taxon>Pentapetalae</taxon>
        <taxon>rosids</taxon>
        <taxon>fabids</taxon>
        <taxon>Fabales</taxon>
        <taxon>Fabaceae</taxon>
        <taxon>Papilionoideae</taxon>
        <taxon>50 kb inversion clade</taxon>
        <taxon>NPAAA clade</taxon>
        <taxon>indigoferoid/millettioid clade</taxon>
        <taxon>Phaseoleae</taxon>
        <taxon>Mucuna</taxon>
    </lineage>
</organism>
<dbReference type="PANTHER" id="PTHR37610">
    <property type="entry name" value="CCHC-TYPE DOMAIN-CONTAINING PROTEIN"/>
    <property type="match status" value="1"/>
</dbReference>
<comment type="caution">
    <text evidence="2">The sequence shown here is derived from an EMBL/GenBank/DDBJ whole genome shotgun (WGS) entry which is preliminary data.</text>
</comment>
<dbReference type="OrthoDB" id="1433415at2759"/>
<keyword evidence="3" id="KW-1185">Reference proteome</keyword>
<protein>
    <submittedName>
        <fullName evidence="2">Mitochondrial protein</fullName>
    </submittedName>
</protein>
<evidence type="ECO:0000313" key="3">
    <source>
        <dbReference type="Proteomes" id="UP000257109"/>
    </source>
</evidence>
<reference evidence="2" key="1">
    <citation type="submission" date="2018-05" db="EMBL/GenBank/DDBJ databases">
        <title>Draft genome of Mucuna pruriens seed.</title>
        <authorList>
            <person name="Nnadi N.E."/>
            <person name="Vos R."/>
            <person name="Hasami M.H."/>
            <person name="Devisetty U.K."/>
            <person name="Aguiy J.C."/>
        </authorList>
    </citation>
    <scope>NUCLEOTIDE SEQUENCE [LARGE SCALE GENOMIC DNA]</scope>
    <source>
        <strain evidence="2">JCA_2017</strain>
    </source>
</reference>
<dbReference type="Pfam" id="PF07727">
    <property type="entry name" value="RVT_2"/>
    <property type="match status" value="1"/>
</dbReference>
<proteinExistence type="predicted"/>
<dbReference type="InterPro" id="IPR013103">
    <property type="entry name" value="RVT_2"/>
</dbReference>